<feature type="domain" description="Peptidase S9 prolyl oligopeptidase catalytic" evidence="5">
    <location>
        <begin position="548"/>
        <end position="768"/>
    </location>
</feature>
<evidence type="ECO:0000313" key="7">
    <source>
        <dbReference type="EMBL" id="MDR6939525.1"/>
    </source>
</evidence>
<dbReference type="GO" id="GO:0004252">
    <property type="term" value="F:serine-type endopeptidase activity"/>
    <property type="evidence" value="ECO:0007669"/>
    <property type="project" value="UniProtKB-EC"/>
</dbReference>
<evidence type="ECO:0000256" key="2">
    <source>
        <dbReference type="ARBA" id="ARBA00022670"/>
    </source>
</evidence>
<evidence type="ECO:0000313" key="8">
    <source>
        <dbReference type="Proteomes" id="UP001266099"/>
    </source>
</evidence>
<dbReference type="InterPro" id="IPR029058">
    <property type="entry name" value="AB_hydrolase_fold"/>
</dbReference>
<dbReference type="EC" id="3.4.21.83" evidence="7"/>
<dbReference type="Proteomes" id="UP001266099">
    <property type="component" value="Unassembled WGS sequence"/>
</dbReference>
<reference evidence="7 8" key="1">
    <citation type="submission" date="2023-07" db="EMBL/GenBank/DDBJ databases">
        <title>Sequencing the genomes of 1000 actinobacteria strains.</title>
        <authorList>
            <person name="Klenk H.-P."/>
        </authorList>
    </citation>
    <scope>NUCLEOTIDE SEQUENCE [LARGE SCALE GENOMIC DNA]</scope>
    <source>
        <strain evidence="7 8">DSM 15539</strain>
    </source>
</reference>
<organism evidence="7 8">
    <name type="scientific">Arcanobacterium hippocoleae</name>
    <dbReference type="NCBI Taxonomy" id="149017"/>
    <lineage>
        <taxon>Bacteria</taxon>
        <taxon>Bacillati</taxon>
        <taxon>Actinomycetota</taxon>
        <taxon>Actinomycetes</taxon>
        <taxon>Actinomycetales</taxon>
        <taxon>Actinomycetaceae</taxon>
        <taxon>Arcanobacterium</taxon>
    </lineage>
</organism>
<dbReference type="SUPFAM" id="SSF53474">
    <property type="entry name" value="alpha/beta-Hydrolases"/>
    <property type="match status" value="1"/>
</dbReference>
<sequence>MAEEIDPNLATKIPMLEKRPITRIFHGDEFVDNYEWLRNASESEVYSHIRAENNYYTTQTAHLEDLRKQLVSEYAAHTQEDDLGVPTLQGDYWYWSETRKGAAYPLLWRLPRTDFPSRPAVGNAAVVKQAQLVYDANLLAAGEEFFAIGSRAISRDGRLCALAIDTSGGETFRLRIHEIASGAVIDDVVVGITYGLIFNADASRIYYLRADDAWRTCELWVHQVGASAMQDVLLWRENDARFEVWIEASRNGDWLVLNTSSRTTSEVYLLDLRVAKAGDIAGVAAKSNVSGEQDREITASYLETRVAQDLHQPAPFSIGGRREGVEYYAELVANGILVSHNLHHPDFEIAVANEVAPFDLTQLPVIFSPQPGERVVELAGFASFAAVQMRVAGMPQIRILRQRQDSLSADLSSESACSDFANTAQICWEMAELIPTRPGETLELGVNAEWDLRSLQFTREALITPLTVSEYDLDSRQLQDLKVTPVPNFSQSDYVEYVEWVTARDGTQIPVTIAHRADLRRDGKNPGYVNGYGSYEITNDVWFNNLLISLLDRGVVVAFTHVRGGGEFGRAWYEHGKLLEKRNTFTDFIDSTRYLVDLGLLDPQRIAAEGRSAGGLLMGAIANLAPELYRVVLAGVPFVDALTTILKPELPLTVGEWEEWGNPLESLEVYEYMRSYSPYENISAVEYPAILAATSINDVRVSFLEPTKWVAALRDQTLNYADAENGTDIARPIFLKTEMVAGHAGGSGRYQRWENRASEYAFILDQLGLS</sequence>
<dbReference type="Gene3D" id="2.130.10.120">
    <property type="entry name" value="Prolyl oligopeptidase, N-terminal domain"/>
    <property type="match status" value="1"/>
</dbReference>
<dbReference type="Pfam" id="PF00326">
    <property type="entry name" value="Peptidase_S9"/>
    <property type="match status" value="1"/>
</dbReference>
<gene>
    <name evidence="7" type="ORF">J2S36_001068</name>
</gene>
<comment type="caution">
    <text evidence="7">The sequence shown here is derived from an EMBL/GenBank/DDBJ whole genome shotgun (WGS) entry which is preliminary data.</text>
</comment>
<dbReference type="InterPro" id="IPR001375">
    <property type="entry name" value="Peptidase_S9_cat"/>
</dbReference>
<comment type="similarity">
    <text evidence="1">Belongs to the peptidase S9A family.</text>
</comment>
<dbReference type="PANTHER" id="PTHR11757">
    <property type="entry name" value="PROTEASE FAMILY S9A OLIGOPEPTIDASE"/>
    <property type="match status" value="1"/>
</dbReference>
<accession>A0ABU1T3W1</accession>
<dbReference type="RefSeq" id="WP_309956260.1">
    <property type="nucleotide sequence ID" value="NZ_JAVDUJ010000001.1"/>
</dbReference>
<keyword evidence="4" id="KW-0720">Serine protease</keyword>
<protein>
    <submittedName>
        <fullName evidence="7">Oligopeptidase B</fullName>
        <ecNumber evidence="7">3.4.21.83</ecNumber>
    </submittedName>
</protein>
<dbReference type="Gene3D" id="3.40.50.1820">
    <property type="entry name" value="alpha/beta hydrolase"/>
    <property type="match status" value="1"/>
</dbReference>
<dbReference type="SUPFAM" id="SSF50993">
    <property type="entry name" value="Peptidase/esterase 'gauge' domain"/>
    <property type="match status" value="1"/>
</dbReference>
<keyword evidence="3 7" id="KW-0378">Hydrolase</keyword>
<dbReference type="Pfam" id="PF02897">
    <property type="entry name" value="Peptidase_S9_N"/>
    <property type="match status" value="1"/>
</dbReference>
<keyword evidence="8" id="KW-1185">Reference proteome</keyword>
<evidence type="ECO:0000256" key="4">
    <source>
        <dbReference type="ARBA" id="ARBA00022825"/>
    </source>
</evidence>
<dbReference type="PRINTS" id="PR00862">
    <property type="entry name" value="PROLIGOPTASE"/>
</dbReference>
<dbReference type="PANTHER" id="PTHR11757:SF19">
    <property type="entry name" value="PROLYL ENDOPEPTIDASE-LIKE"/>
    <property type="match status" value="1"/>
</dbReference>
<dbReference type="EMBL" id="JAVDUJ010000001">
    <property type="protein sequence ID" value="MDR6939525.1"/>
    <property type="molecule type" value="Genomic_DNA"/>
</dbReference>
<dbReference type="InterPro" id="IPR051543">
    <property type="entry name" value="Serine_Peptidase_S9A"/>
</dbReference>
<dbReference type="InterPro" id="IPR023302">
    <property type="entry name" value="Pept_S9A_N"/>
</dbReference>
<proteinExistence type="inferred from homology"/>
<evidence type="ECO:0000259" key="5">
    <source>
        <dbReference type="Pfam" id="PF00326"/>
    </source>
</evidence>
<name>A0ABU1T3W1_9ACTO</name>
<feature type="domain" description="Peptidase S9A N-terminal" evidence="6">
    <location>
        <begin position="18"/>
        <end position="284"/>
    </location>
</feature>
<keyword evidence="2" id="KW-0645">Protease</keyword>
<dbReference type="InterPro" id="IPR002470">
    <property type="entry name" value="Peptidase_S9A"/>
</dbReference>
<evidence type="ECO:0000256" key="3">
    <source>
        <dbReference type="ARBA" id="ARBA00022801"/>
    </source>
</evidence>
<evidence type="ECO:0000256" key="1">
    <source>
        <dbReference type="ARBA" id="ARBA00005228"/>
    </source>
</evidence>
<evidence type="ECO:0000259" key="6">
    <source>
        <dbReference type="Pfam" id="PF02897"/>
    </source>
</evidence>